<sequence length="153" mass="17993">MLIYKYLPCSIQKLREAAKGKEHSVLMHWVKDIVNHFWYCCQRASTVEQFKILWHGVLHHVRNEHTWATGFCEHEPLDDSSQDKPWIQQGSAAHQTLTAIVLNKRWLKNVKKYITFRTTSDLESFQNHILIVWILGPNAPHNTAWYDHPIALP</sequence>
<evidence type="ECO:0000313" key="2">
    <source>
        <dbReference type="Proteomes" id="UP001497482"/>
    </source>
</evidence>
<dbReference type="EMBL" id="OZ035838">
    <property type="protein sequence ID" value="CAL1584191.1"/>
    <property type="molecule type" value="Genomic_DNA"/>
</dbReference>
<name>A0AAV2K2R9_KNICA</name>
<proteinExistence type="predicted"/>
<keyword evidence="2" id="KW-1185">Reference proteome</keyword>
<evidence type="ECO:0000313" key="1">
    <source>
        <dbReference type="EMBL" id="CAL1584191.1"/>
    </source>
</evidence>
<gene>
    <name evidence="1" type="ORF">KC01_LOCUS14562</name>
</gene>
<dbReference type="AlphaFoldDB" id="A0AAV2K2R9"/>
<accession>A0AAV2K2R9</accession>
<organism evidence="1 2">
    <name type="scientific">Knipowitschia caucasica</name>
    <name type="common">Caucasian dwarf goby</name>
    <name type="synonym">Pomatoschistus caucasicus</name>
    <dbReference type="NCBI Taxonomy" id="637954"/>
    <lineage>
        <taxon>Eukaryota</taxon>
        <taxon>Metazoa</taxon>
        <taxon>Chordata</taxon>
        <taxon>Craniata</taxon>
        <taxon>Vertebrata</taxon>
        <taxon>Euteleostomi</taxon>
        <taxon>Actinopterygii</taxon>
        <taxon>Neopterygii</taxon>
        <taxon>Teleostei</taxon>
        <taxon>Neoteleostei</taxon>
        <taxon>Acanthomorphata</taxon>
        <taxon>Gobiaria</taxon>
        <taxon>Gobiiformes</taxon>
        <taxon>Gobioidei</taxon>
        <taxon>Gobiidae</taxon>
        <taxon>Gobiinae</taxon>
        <taxon>Knipowitschia</taxon>
    </lineage>
</organism>
<dbReference type="PANTHER" id="PTHR31751">
    <property type="entry name" value="SI:CH211-108C17.2-RELATED-RELATED"/>
    <property type="match status" value="1"/>
</dbReference>
<dbReference type="PANTHER" id="PTHR31751:SF7">
    <property type="entry name" value="THAP-TYPE DOMAIN-CONTAINING PROTEIN"/>
    <property type="match status" value="1"/>
</dbReference>
<dbReference type="Proteomes" id="UP001497482">
    <property type="component" value="Chromosome 16"/>
</dbReference>
<reference evidence="1 2" key="1">
    <citation type="submission" date="2024-04" db="EMBL/GenBank/DDBJ databases">
        <authorList>
            <person name="Waldvogel A.-M."/>
            <person name="Schoenle A."/>
        </authorList>
    </citation>
    <scope>NUCLEOTIDE SEQUENCE [LARGE SCALE GENOMIC DNA]</scope>
</reference>
<protein>
    <submittedName>
        <fullName evidence="1">Uncharacterized protein</fullName>
    </submittedName>
</protein>